<feature type="transmembrane region" description="Helical" evidence="1">
    <location>
        <begin position="23"/>
        <end position="44"/>
    </location>
</feature>
<accession>A0A1G5QLX5</accession>
<dbReference type="Proteomes" id="UP000199648">
    <property type="component" value="Unassembled WGS sequence"/>
</dbReference>
<evidence type="ECO:0000256" key="1">
    <source>
        <dbReference type="SAM" id="Phobius"/>
    </source>
</evidence>
<dbReference type="EMBL" id="FMWD01000007">
    <property type="protein sequence ID" value="SCZ62737.1"/>
    <property type="molecule type" value="Genomic_DNA"/>
</dbReference>
<reference evidence="2 3" key="1">
    <citation type="submission" date="2016-10" db="EMBL/GenBank/DDBJ databases">
        <authorList>
            <person name="de Groot N.N."/>
        </authorList>
    </citation>
    <scope>NUCLEOTIDE SEQUENCE [LARGE SCALE GENOMIC DNA]</scope>
    <source>
        <strain evidence="2 3">HLD2</strain>
    </source>
</reference>
<name>A0A1G5QLX5_9GAMM</name>
<keyword evidence="1" id="KW-1133">Transmembrane helix</keyword>
<dbReference type="OrthoDB" id="7067590at2"/>
<keyword evidence="1" id="KW-0472">Membrane</keyword>
<proteinExistence type="predicted"/>
<evidence type="ECO:0000313" key="2">
    <source>
        <dbReference type="EMBL" id="SCZ62737.1"/>
    </source>
</evidence>
<organism evidence="2 3">
    <name type="scientific">Thiohalomonas denitrificans</name>
    <dbReference type="NCBI Taxonomy" id="415747"/>
    <lineage>
        <taxon>Bacteria</taxon>
        <taxon>Pseudomonadati</taxon>
        <taxon>Pseudomonadota</taxon>
        <taxon>Gammaproteobacteria</taxon>
        <taxon>Thiohalomonadales</taxon>
        <taxon>Thiohalomonadaceae</taxon>
        <taxon>Thiohalomonas</taxon>
    </lineage>
</organism>
<protein>
    <submittedName>
        <fullName evidence="2">Uncharacterized protein</fullName>
    </submittedName>
</protein>
<sequence>MPSLLGLPLRAQRGVGRTTGQQIAFGFALLFYLLAAGCLVSLFIYTPKSPIDPIHASLLACVIFCASSGFVLHIIGSAKLKGILSGRDDYVIDSDS</sequence>
<feature type="transmembrane region" description="Helical" evidence="1">
    <location>
        <begin position="56"/>
        <end position="75"/>
    </location>
</feature>
<evidence type="ECO:0000313" key="3">
    <source>
        <dbReference type="Proteomes" id="UP000199648"/>
    </source>
</evidence>
<gene>
    <name evidence="2" type="ORF">SAMN03097708_02325</name>
</gene>
<dbReference type="AlphaFoldDB" id="A0A1G5QLX5"/>
<dbReference type="RefSeq" id="WP_092997163.1">
    <property type="nucleotide sequence ID" value="NZ_FMWD01000007.1"/>
</dbReference>
<keyword evidence="1" id="KW-0812">Transmembrane</keyword>
<keyword evidence="3" id="KW-1185">Reference proteome</keyword>